<evidence type="ECO:0000256" key="6">
    <source>
        <dbReference type="ARBA" id="ARBA00022989"/>
    </source>
</evidence>
<evidence type="ECO:0000256" key="7">
    <source>
        <dbReference type="ARBA" id="ARBA00023065"/>
    </source>
</evidence>
<dbReference type="Pfam" id="PF00430">
    <property type="entry name" value="ATP-synt_B"/>
    <property type="match status" value="1"/>
</dbReference>
<keyword evidence="4 12" id="KW-0812">Transmembrane</keyword>
<evidence type="ECO:0000313" key="15">
    <source>
        <dbReference type="EMBL" id="MCC5464225.1"/>
    </source>
</evidence>
<keyword evidence="14" id="KW-0175">Coiled coil</keyword>
<dbReference type="RefSeq" id="WP_229533735.1">
    <property type="nucleotide sequence ID" value="NZ_JAJHJB010000002.1"/>
</dbReference>
<evidence type="ECO:0000256" key="14">
    <source>
        <dbReference type="SAM" id="Coils"/>
    </source>
</evidence>
<dbReference type="HAMAP" id="MF_01398">
    <property type="entry name" value="ATP_synth_b_bprime"/>
    <property type="match status" value="1"/>
</dbReference>
<evidence type="ECO:0000313" key="16">
    <source>
        <dbReference type="Proteomes" id="UP001165492"/>
    </source>
</evidence>
<feature type="transmembrane region" description="Helical" evidence="12">
    <location>
        <begin position="6"/>
        <end position="27"/>
    </location>
</feature>
<dbReference type="SUPFAM" id="SSF81573">
    <property type="entry name" value="F1F0 ATP synthase subunit B, membrane domain"/>
    <property type="match status" value="1"/>
</dbReference>
<dbReference type="CDD" id="cd06503">
    <property type="entry name" value="ATP-synt_Fo_b"/>
    <property type="match status" value="1"/>
</dbReference>
<comment type="similarity">
    <text evidence="1 12 13">Belongs to the ATPase B chain family.</text>
</comment>
<dbReference type="InterPro" id="IPR050059">
    <property type="entry name" value="ATP_synthase_B_chain"/>
</dbReference>
<evidence type="ECO:0000256" key="2">
    <source>
        <dbReference type="ARBA" id="ARBA00022448"/>
    </source>
</evidence>
<dbReference type="NCBIfam" id="TIGR01144">
    <property type="entry name" value="ATP_synt_b"/>
    <property type="match status" value="1"/>
</dbReference>
<protein>
    <recommendedName>
        <fullName evidence="12">ATP synthase subunit b</fullName>
    </recommendedName>
    <alternativeName>
        <fullName evidence="12">ATP synthase F(0) sector subunit b</fullName>
    </alternativeName>
    <alternativeName>
        <fullName evidence="12">ATPase subunit I</fullName>
    </alternativeName>
    <alternativeName>
        <fullName evidence="12">F-type ATPase subunit b</fullName>
        <shortName evidence="12">F-ATPase subunit b</shortName>
    </alternativeName>
</protein>
<keyword evidence="6 12" id="KW-1133">Transmembrane helix</keyword>
<evidence type="ECO:0000256" key="12">
    <source>
        <dbReference type="HAMAP-Rule" id="MF_01398"/>
    </source>
</evidence>
<comment type="subcellular location">
    <subcellularLocation>
        <location evidence="12">Cell membrane</location>
        <topology evidence="12">Single-pass membrane protein</topology>
    </subcellularLocation>
    <subcellularLocation>
        <location evidence="11">Endomembrane system</location>
        <topology evidence="11">Single-pass membrane protein</topology>
    </subcellularLocation>
</comment>
<keyword evidence="3 12" id="KW-0138">CF(0)</keyword>
<name>A0ABS8HM20_9FIRM</name>
<keyword evidence="9 12" id="KW-0066">ATP synthesis</keyword>
<dbReference type="PANTHER" id="PTHR33445:SF2">
    <property type="entry name" value="ATP SYNTHASE SUBUNIT B', CHLOROPLASTIC"/>
    <property type="match status" value="1"/>
</dbReference>
<evidence type="ECO:0000256" key="8">
    <source>
        <dbReference type="ARBA" id="ARBA00023136"/>
    </source>
</evidence>
<evidence type="ECO:0000256" key="3">
    <source>
        <dbReference type="ARBA" id="ARBA00022547"/>
    </source>
</evidence>
<evidence type="ECO:0000256" key="5">
    <source>
        <dbReference type="ARBA" id="ARBA00022781"/>
    </source>
</evidence>
<keyword evidence="16" id="KW-1185">Reference proteome</keyword>
<comment type="function">
    <text evidence="12">Component of the F(0) channel, it forms part of the peripheral stalk, linking F(1) to F(0).</text>
</comment>
<evidence type="ECO:0000256" key="1">
    <source>
        <dbReference type="ARBA" id="ARBA00005513"/>
    </source>
</evidence>
<sequence length="167" mass="18730">MVELNGTLLAQIVNFLLLVVILAKFAYKPLMQGLADRQQKIADAIDTAERDRREAEQLKLEYKQHLVEARAKAQAIVETAEKLAEENKEEILKSARAESAHILQKAQEEVMRERELALAQLRSEVVAMSMAAATKIVKEKMDTELNASIVSDFIEKLDEQKIGGLPC</sequence>
<comment type="subunit">
    <text evidence="12">F-type ATPases have 2 components, F(1) - the catalytic core - and F(0) - the membrane proton channel. F(1) has five subunits: alpha(3), beta(3), gamma(1), delta(1), epsilon(1). F(0) has three main subunits: a(1), b(2) and c(10-14). The alpha and beta chains form an alternating ring which encloses part of the gamma chain. F(1) is attached to F(0) by a central stalk formed by the gamma and epsilon chains, while a peripheral stalk is formed by the delta and b chains.</text>
</comment>
<dbReference type="InterPro" id="IPR002146">
    <property type="entry name" value="ATP_synth_b/b'su_bac/chlpt"/>
</dbReference>
<dbReference type="Proteomes" id="UP001165492">
    <property type="component" value="Unassembled WGS sequence"/>
</dbReference>
<keyword evidence="8 12" id="KW-0472">Membrane</keyword>
<evidence type="ECO:0000256" key="9">
    <source>
        <dbReference type="ARBA" id="ARBA00023310"/>
    </source>
</evidence>
<organism evidence="15 16">
    <name type="scientific">Pelosinus baikalensis</name>
    <dbReference type="NCBI Taxonomy" id="2892015"/>
    <lineage>
        <taxon>Bacteria</taxon>
        <taxon>Bacillati</taxon>
        <taxon>Bacillota</taxon>
        <taxon>Negativicutes</taxon>
        <taxon>Selenomonadales</taxon>
        <taxon>Sporomusaceae</taxon>
        <taxon>Pelosinus</taxon>
    </lineage>
</organism>
<evidence type="ECO:0000256" key="4">
    <source>
        <dbReference type="ARBA" id="ARBA00022692"/>
    </source>
</evidence>
<gene>
    <name evidence="12 15" type="primary">atpF</name>
    <name evidence="15" type="ORF">LMF89_02455</name>
</gene>
<dbReference type="InterPro" id="IPR028987">
    <property type="entry name" value="ATP_synth_B-like_membr_sf"/>
</dbReference>
<dbReference type="Gene3D" id="6.10.250.1580">
    <property type="match status" value="1"/>
</dbReference>
<evidence type="ECO:0000256" key="11">
    <source>
        <dbReference type="ARBA" id="ARBA00037847"/>
    </source>
</evidence>
<reference evidence="15" key="1">
    <citation type="submission" date="2021-11" db="EMBL/GenBank/DDBJ databases">
        <title>Description of a new species Pelosinus isolated from the bottom sediments of Lake Baikal.</title>
        <authorList>
            <person name="Zakharyuk A."/>
        </authorList>
    </citation>
    <scope>NUCLEOTIDE SEQUENCE</scope>
    <source>
        <strain evidence="15">Bkl1</strain>
    </source>
</reference>
<keyword evidence="12" id="KW-1003">Cell membrane</keyword>
<evidence type="ECO:0000256" key="13">
    <source>
        <dbReference type="RuleBase" id="RU003848"/>
    </source>
</evidence>
<accession>A0ABS8HM20</accession>
<dbReference type="PANTHER" id="PTHR33445">
    <property type="entry name" value="ATP SYNTHASE SUBUNIT B', CHLOROPLASTIC"/>
    <property type="match status" value="1"/>
</dbReference>
<evidence type="ECO:0000256" key="10">
    <source>
        <dbReference type="ARBA" id="ARBA00025198"/>
    </source>
</evidence>
<proteinExistence type="inferred from homology"/>
<keyword evidence="5 12" id="KW-0375">Hydrogen ion transport</keyword>
<feature type="coiled-coil region" evidence="14">
    <location>
        <begin position="38"/>
        <end position="90"/>
    </location>
</feature>
<keyword evidence="2 12" id="KW-0813">Transport</keyword>
<comment type="caution">
    <text evidence="15">The sequence shown here is derived from an EMBL/GenBank/DDBJ whole genome shotgun (WGS) entry which is preliminary data.</text>
</comment>
<dbReference type="EMBL" id="JAJHJB010000002">
    <property type="protein sequence ID" value="MCC5464225.1"/>
    <property type="molecule type" value="Genomic_DNA"/>
</dbReference>
<dbReference type="InterPro" id="IPR005864">
    <property type="entry name" value="ATP_synth_F0_bsu_bac"/>
</dbReference>
<keyword evidence="7 12" id="KW-0406">Ion transport</keyword>
<comment type="function">
    <text evidence="10 12">F(1)F(0) ATP synthase produces ATP from ADP in the presence of a proton or sodium gradient. F-type ATPases consist of two structural domains, F(1) containing the extramembraneous catalytic core and F(0) containing the membrane proton channel, linked together by a central stalk and a peripheral stalk. During catalysis, ATP synthesis in the catalytic domain of F(1) is coupled via a rotary mechanism of the central stalk subunits to proton translocation.</text>
</comment>